<organism evidence="1 2">
    <name type="scientific">Hymenobacter armeniacus</name>
    <dbReference type="NCBI Taxonomy" id="2771358"/>
    <lineage>
        <taxon>Bacteria</taxon>
        <taxon>Pseudomonadati</taxon>
        <taxon>Bacteroidota</taxon>
        <taxon>Cytophagia</taxon>
        <taxon>Cytophagales</taxon>
        <taxon>Hymenobacteraceae</taxon>
        <taxon>Hymenobacter</taxon>
    </lineage>
</organism>
<evidence type="ECO:0008006" key="3">
    <source>
        <dbReference type="Google" id="ProtNLM"/>
    </source>
</evidence>
<protein>
    <recommendedName>
        <fullName evidence="3">Secreted protein</fullName>
    </recommendedName>
</protein>
<comment type="caution">
    <text evidence="1">The sequence shown here is derived from an EMBL/GenBank/DDBJ whole genome shotgun (WGS) entry which is preliminary data.</text>
</comment>
<accession>A0ABR8JY67</accession>
<evidence type="ECO:0000313" key="2">
    <source>
        <dbReference type="Proteomes" id="UP000606003"/>
    </source>
</evidence>
<dbReference type="EMBL" id="JACXAC010000005">
    <property type="protein sequence ID" value="MBD2723565.1"/>
    <property type="molecule type" value="Genomic_DNA"/>
</dbReference>
<proteinExistence type="predicted"/>
<sequence>MQALRSHLALLLLLCLTRTLLPEAWILALHPHAHTTDEPVARPGTRQPGKAHLSAKHQHCEVEQFYDVAYQPAAPTAAPQPRLAPSYPAAALPLAVRVVAAARPRLLPLRGPPCRA</sequence>
<evidence type="ECO:0000313" key="1">
    <source>
        <dbReference type="EMBL" id="MBD2723565.1"/>
    </source>
</evidence>
<reference evidence="1 2" key="1">
    <citation type="submission" date="2020-09" db="EMBL/GenBank/DDBJ databases">
        <authorList>
            <person name="Kim M.K."/>
        </authorList>
    </citation>
    <scope>NUCLEOTIDE SEQUENCE [LARGE SCALE GENOMIC DNA]</scope>
    <source>
        <strain evidence="1 2">BT189</strain>
    </source>
</reference>
<gene>
    <name evidence="1" type="ORF">IC234_15650</name>
</gene>
<name>A0ABR8JY67_9BACT</name>
<dbReference type="RefSeq" id="WP_190926389.1">
    <property type="nucleotide sequence ID" value="NZ_JACXAC010000005.1"/>
</dbReference>
<keyword evidence="2" id="KW-1185">Reference proteome</keyword>
<dbReference type="Proteomes" id="UP000606003">
    <property type="component" value="Unassembled WGS sequence"/>
</dbReference>